<protein>
    <submittedName>
        <fullName evidence="1">Uncharacterized protein</fullName>
    </submittedName>
</protein>
<accession>A0A9P3LN42</accession>
<comment type="caution">
    <text evidence="1">The sequence shown here is derived from an EMBL/GenBank/DDBJ whole genome shotgun (WGS) entry which is preliminary data.</text>
</comment>
<evidence type="ECO:0000313" key="1">
    <source>
        <dbReference type="EMBL" id="GJF00240.1"/>
    </source>
</evidence>
<keyword evidence="2" id="KW-1185">Reference proteome</keyword>
<dbReference type="OrthoDB" id="2736021at2759"/>
<proteinExistence type="predicted"/>
<gene>
    <name evidence="1" type="ORF">PsYK624_165200</name>
</gene>
<dbReference type="AlphaFoldDB" id="A0A9P3LN42"/>
<dbReference type="EMBL" id="BPQB01000141">
    <property type="protein sequence ID" value="GJF00240.1"/>
    <property type="molecule type" value="Genomic_DNA"/>
</dbReference>
<sequence>MYLIPRLRRSMVELSAFSGQRLDTIKFDPDGLVEPSATTTAHRVCKVLLRSSNTLLSNRRSTSALYTLAEFEVIGQLVPNSAHFTRTTRYPGPYEVPVTKFEFSLQRRPQLASRVQWERIERALLAIASKVPGAVVTTLYDRAEERGAGQLVLTGEHVHLDKGLYFPVDRTEVEAENVDDAHIQRITNVPLRAVFMIRSRRRSVNGDSAHHVVELYADLVRLSHV</sequence>
<dbReference type="Proteomes" id="UP000703269">
    <property type="component" value="Unassembled WGS sequence"/>
</dbReference>
<organism evidence="1 2">
    <name type="scientific">Phanerochaete sordida</name>
    <dbReference type="NCBI Taxonomy" id="48140"/>
    <lineage>
        <taxon>Eukaryota</taxon>
        <taxon>Fungi</taxon>
        <taxon>Dikarya</taxon>
        <taxon>Basidiomycota</taxon>
        <taxon>Agaricomycotina</taxon>
        <taxon>Agaricomycetes</taxon>
        <taxon>Polyporales</taxon>
        <taxon>Phanerochaetaceae</taxon>
        <taxon>Phanerochaete</taxon>
    </lineage>
</organism>
<evidence type="ECO:0000313" key="2">
    <source>
        <dbReference type="Proteomes" id="UP000703269"/>
    </source>
</evidence>
<name>A0A9P3LN42_9APHY</name>
<reference evidence="1 2" key="1">
    <citation type="submission" date="2021-08" db="EMBL/GenBank/DDBJ databases">
        <title>Draft Genome Sequence of Phanerochaete sordida strain YK-624.</title>
        <authorList>
            <person name="Mori T."/>
            <person name="Dohra H."/>
            <person name="Suzuki T."/>
            <person name="Kawagishi H."/>
            <person name="Hirai H."/>
        </authorList>
    </citation>
    <scope>NUCLEOTIDE SEQUENCE [LARGE SCALE GENOMIC DNA]</scope>
    <source>
        <strain evidence="1 2">YK-624</strain>
    </source>
</reference>